<evidence type="ECO:0000256" key="2">
    <source>
        <dbReference type="ARBA" id="ARBA00022630"/>
    </source>
</evidence>
<keyword evidence="4" id="KW-0521">NADP</keyword>
<dbReference type="AlphaFoldDB" id="A0A9Q9B2G5"/>
<evidence type="ECO:0000256" key="5">
    <source>
        <dbReference type="ARBA" id="ARBA00023002"/>
    </source>
</evidence>
<dbReference type="InterPro" id="IPR050346">
    <property type="entry name" value="FMO-like"/>
</dbReference>
<reference evidence="6" key="1">
    <citation type="submission" date="2022-06" db="EMBL/GenBank/DDBJ databases">
        <title>Complete genome sequences of two strains of the flax pathogen Septoria linicola.</title>
        <authorList>
            <person name="Lapalu N."/>
            <person name="Simon A."/>
            <person name="Demenou B."/>
            <person name="Paumier D."/>
            <person name="Guillot M.-P."/>
            <person name="Gout L."/>
            <person name="Valade R."/>
        </authorList>
    </citation>
    <scope>NUCLEOTIDE SEQUENCE</scope>
    <source>
        <strain evidence="6">SE15195</strain>
    </source>
</reference>
<keyword evidence="7" id="KW-1185">Reference proteome</keyword>
<dbReference type="GO" id="GO:0004499">
    <property type="term" value="F:N,N-dimethylaniline monooxygenase activity"/>
    <property type="evidence" value="ECO:0007669"/>
    <property type="project" value="InterPro"/>
</dbReference>
<keyword evidence="3" id="KW-0274">FAD</keyword>
<keyword evidence="6" id="KW-0503">Monooxygenase</keyword>
<dbReference type="GO" id="GO:0050660">
    <property type="term" value="F:flavin adenine dinucleotide binding"/>
    <property type="evidence" value="ECO:0007669"/>
    <property type="project" value="InterPro"/>
</dbReference>
<dbReference type="InterPro" id="IPR020946">
    <property type="entry name" value="Flavin_mOase-like"/>
</dbReference>
<dbReference type="SUPFAM" id="SSF51905">
    <property type="entry name" value="FAD/NAD(P)-binding domain"/>
    <property type="match status" value="2"/>
</dbReference>
<dbReference type="InterPro" id="IPR036188">
    <property type="entry name" value="FAD/NAD-bd_sf"/>
</dbReference>
<evidence type="ECO:0000313" key="6">
    <source>
        <dbReference type="EMBL" id="USW55136.1"/>
    </source>
</evidence>
<keyword evidence="5" id="KW-0560">Oxidoreductase</keyword>
<evidence type="ECO:0000256" key="1">
    <source>
        <dbReference type="ARBA" id="ARBA00009183"/>
    </source>
</evidence>
<dbReference type="Pfam" id="PF00743">
    <property type="entry name" value="FMO-like"/>
    <property type="match status" value="2"/>
</dbReference>
<proteinExistence type="inferred from homology"/>
<protein>
    <submittedName>
        <fullName evidence="6">Flavin monooxygenase, FAD/NAD(P)-binding domain superfamily</fullName>
    </submittedName>
</protein>
<accession>A0A9Q9B2G5</accession>
<keyword evidence="2" id="KW-0285">Flavoprotein</keyword>
<dbReference type="Gene3D" id="3.50.50.60">
    <property type="entry name" value="FAD/NAD(P)-binding domain"/>
    <property type="match status" value="2"/>
</dbReference>
<dbReference type="PANTHER" id="PTHR23023">
    <property type="entry name" value="DIMETHYLANILINE MONOOXYGENASE"/>
    <property type="match status" value="1"/>
</dbReference>
<gene>
    <name evidence="6" type="ORF">Slin15195_G084550</name>
</gene>
<dbReference type="GO" id="GO:0050661">
    <property type="term" value="F:NADP binding"/>
    <property type="evidence" value="ECO:0007669"/>
    <property type="project" value="InterPro"/>
</dbReference>
<dbReference type="EMBL" id="CP099424">
    <property type="protein sequence ID" value="USW55136.1"/>
    <property type="molecule type" value="Genomic_DNA"/>
</dbReference>
<organism evidence="6 7">
    <name type="scientific">Septoria linicola</name>
    <dbReference type="NCBI Taxonomy" id="215465"/>
    <lineage>
        <taxon>Eukaryota</taxon>
        <taxon>Fungi</taxon>
        <taxon>Dikarya</taxon>
        <taxon>Ascomycota</taxon>
        <taxon>Pezizomycotina</taxon>
        <taxon>Dothideomycetes</taxon>
        <taxon>Dothideomycetidae</taxon>
        <taxon>Mycosphaerellales</taxon>
        <taxon>Mycosphaerellaceae</taxon>
        <taxon>Septoria</taxon>
    </lineage>
</organism>
<dbReference type="Proteomes" id="UP001056384">
    <property type="component" value="Chromosome 7"/>
</dbReference>
<sequence length="565" mass="63150">MSCSNTSRRVCLSGFIPQTLRSSTVQEDIKQFRNLSGSHWLRKACYKQITKNAYALHLTTDRMLPISKPMPGPSLRAKASDSSLIRRKIAVIGAGPSGLAVANYLCAEGLHVTIIEQKPAVGGLWNAIEDNSRRDRWEKPVYEALETNIPRQLMTFSDMPWKRGTPLMPHNTLVKDYLQTYVNHLARKYASTNNLSAQMNATVLGVQKVSRNSNAMWKIDAGTLNIGRNYNQMEYFFDGVVVATGNYQRTFIPEYEGLREWDAQDMKKGEKSLAHSIDFDSTESYEGETVLIIGYGPSGFDISQHIARTANFTAVSTSRPDQPFARGVGAVFSGVEQFDVSTRTVKFKDGGKLFNVDKVVFCTGYKYEFPFLQRGGSSYQSLLPNGFQVKDLYEHLFCIEDPTLAFVGLPKGGLSFIIAEAQAAVLARTFAGRLGLPGKPQMKAKTQARNKNWQKQLLSGLVKASSYHDLPYPDDREYVNELRSWSSQAAPNTSGNQGQPPPYWCKCMDAARQQTGRLRAQYKSMSARRKQCYTTYESLGFELPLLCTDHSERTADSACCYLADA</sequence>
<evidence type="ECO:0000256" key="3">
    <source>
        <dbReference type="ARBA" id="ARBA00022827"/>
    </source>
</evidence>
<evidence type="ECO:0000256" key="4">
    <source>
        <dbReference type="ARBA" id="ARBA00022857"/>
    </source>
</evidence>
<evidence type="ECO:0000313" key="7">
    <source>
        <dbReference type="Proteomes" id="UP001056384"/>
    </source>
</evidence>
<dbReference type="PRINTS" id="PR00370">
    <property type="entry name" value="FMOXYGENASE"/>
</dbReference>
<dbReference type="InterPro" id="IPR000960">
    <property type="entry name" value="Flavin_mOase"/>
</dbReference>
<name>A0A9Q9B2G5_9PEZI</name>
<comment type="similarity">
    <text evidence="1">Belongs to the FMO family.</text>
</comment>